<dbReference type="InterPro" id="IPR017200">
    <property type="entry name" value="PqqE-like"/>
</dbReference>
<feature type="domain" description="Radical SAM core" evidence="8">
    <location>
        <begin position="35"/>
        <end position="246"/>
    </location>
</feature>
<dbReference type="SFLD" id="SFLDG01386">
    <property type="entry name" value="main_SPASM_domain-containing"/>
    <property type="match status" value="1"/>
</dbReference>
<name>A0A830DPD4_9EURY</name>
<dbReference type="SFLD" id="SFLDS00029">
    <property type="entry name" value="Radical_SAM"/>
    <property type="match status" value="1"/>
</dbReference>
<feature type="region of interest" description="Disordered" evidence="7">
    <location>
        <begin position="1"/>
        <end position="33"/>
    </location>
</feature>
<dbReference type="EMBL" id="BMCI01000001">
    <property type="protein sequence ID" value="GGC48098.1"/>
    <property type="molecule type" value="Genomic_DNA"/>
</dbReference>
<reference evidence="9" key="1">
    <citation type="journal article" date="2014" name="Int. J. Syst. Evol. Microbiol.">
        <title>Complete genome sequence of Corynebacterium casei LMG S-19264T (=DSM 44701T), isolated from a smear-ripened cheese.</title>
        <authorList>
            <consortium name="US DOE Joint Genome Institute (JGI-PGF)"/>
            <person name="Walter F."/>
            <person name="Albersmeier A."/>
            <person name="Kalinowski J."/>
            <person name="Ruckert C."/>
        </authorList>
    </citation>
    <scope>NUCLEOTIDE SEQUENCE</scope>
    <source>
        <strain evidence="9">CCM 7217</strain>
    </source>
</reference>
<dbReference type="Pfam" id="PF04055">
    <property type="entry name" value="Radical_SAM"/>
    <property type="match status" value="1"/>
</dbReference>
<dbReference type="GO" id="GO:0046872">
    <property type="term" value="F:metal ion binding"/>
    <property type="evidence" value="ECO:0007669"/>
    <property type="project" value="UniProtKB-KW"/>
</dbReference>
<dbReference type="CDD" id="cd21123">
    <property type="entry name" value="SPASM_MftC-like"/>
    <property type="match status" value="1"/>
</dbReference>
<dbReference type="InterPro" id="IPR006638">
    <property type="entry name" value="Elp3/MiaA/NifB-like_rSAM"/>
</dbReference>
<dbReference type="InterPro" id="IPR050377">
    <property type="entry name" value="Radical_SAM_PqqE_MftC-like"/>
</dbReference>
<accession>A0A830DPD4</accession>
<dbReference type="SFLD" id="SFLDG01067">
    <property type="entry name" value="SPASM/twitch_domain_containing"/>
    <property type="match status" value="1"/>
</dbReference>
<keyword evidence="3" id="KW-0949">S-adenosyl-L-methionine</keyword>
<dbReference type="InterPro" id="IPR058240">
    <property type="entry name" value="rSAM_sf"/>
</dbReference>
<dbReference type="GO" id="GO:0051539">
    <property type="term" value="F:4 iron, 4 sulfur cluster binding"/>
    <property type="evidence" value="ECO:0007669"/>
    <property type="project" value="UniProtKB-KW"/>
</dbReference>
<comment type="caution">
    <text evidence="9">The sequence shown here is derived from an EMBL/GenBank/DDBJ whole genome shotgun (WGS) entry which is preliminary data.</text>
</comment>
<dbReference type="InterPro" id="IPR007197">
    <property type="entry name" value="rSAM"/>
</dbReference>
<dbReference type="Gene3D" id="3.20.20.70">
    <property type="entry name" value="Aldolase class I"/>
    <property type="match status" value="1"/>
</dbReference>
<dbReference type="AlphaFoldDB" id="A0A830DPD4"/>
<evidence type="ECO:0000256" key="7">
    <source>
        <dbReference type="SAM" id="MobiDB-lite"/>
    </source>
</evidence>
<evidence type="ECO:0000313" key="10">
    <source>
        <dbReference type="Proteomes" id="UP000646833"/>
    </source>
</evidence>
<dbReference type="PROSITE" id="PS51918">
    <property type="entry name" value="RADICAL_SAM"/>
    <property type="match status" value="1"/>
</dbReference>
<evidence type="ECO:0000256" key="6">
    <source>
        <dbReference type="ARBA" id="ARBA00023014"/>
    </source>
</evidence>
<dbReference type="PIRSF" id="PIRSF037420">
    <property type="entry name" value="PQQ_syn_pqqE"/>
    <property type="match status" value="1"/>
</dbReference>
<dbReference type="CDD" id="cd01335">
    <property type="entry name" value="Radical_SAM"/>
    <property type="match status" value="1"/>
</dbReference>
<keyword evidence="6" id="KW-0411">Iron-sulfur</keyword>
<dbReference type="SUPFAM" id="SSF102114">
    <property type="entry name" value="Radical SAM enzymes"/>
    <property type="match status" value="1"/>
</dbReference>
<evidence type="ECO:0000256" key="4">
    <source>
        <dbReference type="ARBA" id="ARBA00022723"/>
    </source>
</evidence>
<protein>
    <submittedName>
        <fullName evidence="9">Radical SAM protein</fullName>
    </submittedName>
</protein>
<evidence type="ECO:0000256" key="5">
    <source>
        <dbReference type="ARBA" id="ARBA00023004"/>
    </source>
</evidence>
<dbReference type="RefSeq" id="WP_188423173.1">
    <property type="nucleotide sequence ID" value="NZ_BMCI01000001.1"/>
</dbReference>
<dbReference type="SMART" id="SM00729">
    <property type="entry name" value="Elp3"/>
    <property type="match status" value="1"/>
</dbReference>
<keyword evidence="2" id="KW-0004">4Fe-4S</keyword>
<dbReference type="NCBIfam" id="TIGR04053">
    <property type="entry name" value="TIGR04053 family radical SAM/SPASM domain-containing protein"/>
    <property type="match status" value="1"/>
</dbReference>
<reference evidence="9" key="2">
    <citation type="submission" date="2020-09" db="EMBL/GenBank/DDBJ databases">
        <authorList>
            <person name="Sun Q."/>
            <person name="Sedlacek I."/>
        </authorList>
    </citation>
    <scope>NUCLEOTIDE SEQUENCE</scope>
    <source>
        <strain evidence="9">CCM 7217</strain>
    </source>
</reference>
<dbReference type="Proteomes" id="UP000646833">
    <property type="component" value="Unassembled WGS sequence"/>
</dbReference>
<gene>
    <name evidence="9" type="ORF">GCM10007209_07210</name>
</gene>
<dbReference type="PANTHER" id="PTHR11228:SF34">
    <property type="entry name" value="TUNGSTEN-CONTAINING ALDEHYDE FERREDOXIN OXIDOREDUCTASE COFACTOR MODIFYING PROTEIN"/>
    <property type="match status" value="1"/>
</dbReference>
<evidence type="ECO:0000256" key="2">
    <source>
        <dbReference type="ARBA" id="ARBA00022485"/>
    </source>
</evidence>
<dbReference type="InterPro" id="IPR013785">
    <property type="entry name" value="Aldolase_TIM"/>
</dbReference>
<organism evidence="9 10">
    <name type="scientific">Haloferax sulfurifontis</name>
    <dbReference type="NCBI Taxonomy" id="255616"/>
    <lineage>
        <taxon>Archaea</taxon>
        <taxon>Methanobacteriati</taxon>
        <taxon>Methanobacteriota</taxon>
        <taxon>Stenosarchaea group</taxon>
        <taxon>Halobacteria</taxon>
        <taxon>Halobacteriales</taxon>
        <taxon>Haloferacaceae</taxon>
        <taxon>Haloferax</taxon>
    </lineage>
</organism>
<evidence type="ECO:0000256" key="1">
    <source>
        <dbReference type="ARBA" id="ARBA00001966"/>
    </source>
</evidence>
<feature type="compositionally biased region" description="Low complexity" evidence="7">
    <location>
        <begin position="15"/>
        <end position="31"/>
    </location>
</feature>
<keyword evidence="4" id="KW-0479">Metal-binding</keyword>
<evidence type="ECO:0000313" key="9">
    <source>
        <dbReference type="EMBL" id="GGC48098.1"/>
    </source>
</evidence>
<evidence type="ECO:0000259" key="8">
    <source>
        <dbReference type="PROSITE" id="PS51918"/>
    </source>
</evidence>
<keyword evidence="5" id="KW-0408">Iron</keyword>
<evidence type="ECO:0000256" key="3">
    <source>
        <dbReference type="ARBA" id="ARBA00022691"/>
    </source>
</evidence>
<comment type="cofactor">
    <cofactor evidence="1">
        <name>[4Fe-4S] cluster</name>
        <dbReference type="ChEBI" id="CHEBI:49883"/>
    </cofactor>
</comment>
<dbReference type="GO" id="GO:0003824">
    <property type="term" value="F:catalytic activity"/>
    <property type="evidence" value="ECO:0007669"/>
    <property type="project" value="InterPro"/>
</dbReference>
<dbReference type="PANTHER" id="PTHR11228">
    <property type="entry name" value="RADICAL SAM DOMAIN PROTEIN"/>
    <property type="match status" value="1"/>
</dbReference>
<sequence>MSRPPHVDTDTNAGSDADAPPTATAPADPSSIDTSRRPFVLIWEVTQACDLACDHCRADATPARHPDELTSAEGTRLLEQAREFGPGQLVVLSGGDPLARPDLVDLVEYGTDLGLRMTLTPSGTSSLTPETVADLADAGVRRMALSLDGATAASHDAFRGEDGSFEQTVAAARAAREAGLPLQINTTVCAETVAELPALCDLVADLGAVLWSVFFLVPVGRGRVLDPISPERAERVMEWLTEVSEDAPFGVKTTEAPHYRRVAIQRRRDASDAPPTDGIGRRLGITAGDGFAFVSHTGELFPSGFLPASAGNVRDGGLVERYRESDLFRSLRDRDALGGKCGACEFRHVCGGSRSRAYAHTGDPLASDPLCAYVPAEYDGPMPTTRSAGD</sequence>
<proteinExistence type="predicted"/>